<dbReference type="Proteomes" id="UP000031443">
    <property type="component" value="Unassembled WGS sequence"/>
</dbReference>
<sequence length="393" mass="44653">MEPSIKYINKKFPNVDARSSTQHLGPVHKEKAEIIKVLNSYYQSFVDVMEFRDHVYELLNTIDVSQCYFDIHVNYDLTKNYLDLVVTYTSVILLLSRIEDRKALIGMYNCAHEMIQGSGDPSYARLAQMVLEYDTPLKKLTEEFGPHTKMACEYLSLEVMERWILSPAQWLTGWCFLPPSQYKAPSVVGRYGKRVADVKECKEHAVAHSGQLHRNRRAFLRNAVRELEALLSDQPGLLGPKALCVFMALSLCRDEMNWLVRHAEHVTKTKTPEDYADSHIAELLFLMEQLRTLVHKHSTVIQRYHVQYLARFDALLLSDIIQNLTVCPEEESIIMSSFVSTLSSLTLKQGMQVPPRLPAVPGAAGPPVGCAGPRPRSSPEHKNSHPGSDQRSM</sequence>
<dbReference type="PANTHER" id="PTHR12093:SF9">
    <property type="entry name" value="NCK-ASSOCIATED PROTEIN 1-LIKE"/>
    <property type="match status" value="1"/>
</dbReference>
<dbReference type="EMBL" id="KB526801">
    <property type="protein sequence ID" value="EMP35999.1"/>
    <property type="molecule type" value="Genomic_DNA"/>
</dbReference>
<evidence type="ECO:0000256" key="1">
    <source>
        <dbReference type="SAM" id="MobiDB-lite"/>
    </source>
</evidence>
<protein>
    <submittedName>
        <fullName evidence="2">Nck-associated protein 1-like protein</fullName>
    </submittedName>
</protein>
<keyword evidence="3" id="KW-1185">Reference proteome</keyword>
<evidence type="ECO:0000313" key="2">
    <source>
        <dbReference type="EMBL" id="EMP35999.1"/>
    </source>
</evidence>
<dbReference type="STRING" id="8469.M7BFL8"/>
<accession>M7BFL8</accession>
<proteinExistence type="predicted"/>
<feature type="compositionally biased region" description="Low complexity" evidence="1">
    <location>
        <begin position="359"/>
        <end position="375"/>
    </location>
</feature>
<dbReference type="GO" id="GO:0048812">
    <property type="term" value="P:neuron projection morphogenesis"/>
    <property type="evidence" value="ECO:0007669"/>
    <property type="project" value="TreeGrafter"/>
</dbReference>
<evidence type="ECO:0000313" key="3">
    <source>
        <dbReference type="Proteomes" id="UP000031443"/>
    </source>
</evidence>
<dbReference type="PANTHER" id="PTHR12093">
    <property type="entry name" value="NCK-ASSOCIATED PROTEIN 1"/>
    <property type="match status" value="1"/>
</dbReference>
<dbReference type="GO" id="GO:0031209">
    <property type="term" value="C:SCAR complex"/>
    <property type="evidence" value="ECO:0007669"/>
    <property type="project" value="TreeGrafter"/>
</dbReference>
<dbReference type="GO" id="GO:0016477">
    <property type="term" value="P:cell migration"/>
    <property type="evidence" value="ECO:0007669"/>
    <property type="project" value="TreeGrafter"/>
</dbReference>
<gene>
    <name evidence="2" type="ORF">UY3_06816</name>
</gene>
<dbReference type="GO" id="GO:0030866">
    <property type="term" value="P:cortical actin cytoskeleton organization"/>
    <property type="evidence" value="ECO:0007669"/>
    <property type="project" value="TreeGrafter"/>
</dbReference>
<dbReference type="InterPro" id="IPR019137">
    <property type="entry name" value="Nck-associated_protein-1"/>
</dbReference>
<reference evidence="3" key="1">
    <citation type="journal article" date="2013" name="Nat. Genet.">
        <title>The draft genomes of soft-shell turtle and green sea turtle yield insights into the development and evolution of the turtle-specific body plan.</title>
        <authorList>
            <person name="Wang Z."/>
            <person name="Pascual-Anaya J."/>
            <person name="Zadissa A."/>
            <person name="Li W."/>
            <person name="Niimura Y."/>
            <person name="Huang Z."/>
            <person name="Li C."/>
            <person name="White S."/>
            <person name="Xiong Z."/>
            <person name="Fang D."/>
            <person name="Wang B."/>
            <person name="Ming Y."/>
            <person name="Chen Y."/>
            <person name="Zheng Y."/>
            <person name="Kuraku S."/>
            <person name="Pignatelli M."/>
            <person name="Herrero J."/>
            <person name="Beal K."/>
            <person name="Nozawa M."/>
            <person name="Li Q."/>
            <person name="Wang J."/>
            <person name="Zhang H."/>
            <person name="Yu L."/>
            <person name="Shigenobu S."/>
            <person name="Wang J."/>
            <person name="Liu J."/>
            <person name="Flicek P."/>
            <person name="Searle S."/>
            <person name="Wang J."/>
            <person name="Kuratani S."/>
            <person name="Yin Y."/>
            <person name="Aken B."/>
            <person name="Zhang G."/>
            <person name="Irie N."/>
        </authorList>
    </citation>
    <scope>NUCLEOTIDE SEQUENCE [LARGE SCALE GENOMIC DNA]</scope>
</reference>
<organism evidence="2 3">
    <name type="scientific">Chelonia mydas</name>
    <name type="common">Green sea-turtle</name>
    <name type="synonym">Chelonia agassizi</name>
    <dbReference type="NCBI Taxonomy" id="8469"/>
    <lineage>
        <taxon>Eukaryota</taxon>
        <taxon>Metazoa</taxon>
        <taxon>Chordata</taxon>
        <taxon>Craniata</taxon>
        <taxon>Vertebrata</taxon>
        <taxon>Euteleostomi</taxon>
        <taxon>Archelosauria</taxon>
        <taxon>Testudinata</taxon>
        <taxon>Testudines</taxon>
        <taxon>Cryptodira</taxon>
        <taxon>Durocryptodira</taxon>
        <taxon>Americhelydia</taxon>
        <taxon>Chelonioidea</taxon>
        <taxon>Cheloniidae</taxon>
        <taxon>Chelonia</taxon>
    </lineage>
</organism>
<feature type="region of interest" description="Disordered" evidence="1">
    <location>
        <begin position="356"/>
        <end position="393"/>
    </location>
</feature>
<dbReference type="Pfam" id="PF09735">
    <property type="entry name" value="Nckap1"/>
    <property type="match status" value="2"/>
</dbReference>
<dbReference type="GO" id="GO:0030031">
    <property type="term" value="P:cell projection assembly"/>
    <property type="evidence" value="ECO:0007669"/>
    <property type="project" value="TreeGrafter"/>
</dbReference>
<name>M7BFL8_CHEMY</name>
<dbReference type="AlphaFoldDB" id="M7BFL8"/>